<feature type="signal peptide" evidence="2">
    <location>
        <begin position="1"/>
        <end position="20"/>
    </location>
</feature>
<gene>
    <name evidence="3" type="ORF">C8D94_103298</name>
</gene>
<keyword evidence="4" id="KW-1185">Reference proteome</keyword>
<keyword evidence="2" id="KW-0732">Signal</keyword>
<feature type="coiled-coil region" evidence="1">
    <location>
        <begin position="79"/>
        <end position="128"/>
    </location>
</feature>
<dbReference type="OrthoDB" id="1488584at2"/>
<dbReference type="RefSeq" id="WP_147278538.1">
    <property type="nucleotide sequence ID" value="NZ_QRAO01000003.1"/>
</dbReference>
<organism evidence="3 4">
    <name type="scientific">Marinirhabdus gelatinilytica</name>
    <dbReference type="NCBI Taxonomy" id="1703343"/>
    <lineage>
        <taxon>Bacteria</taxon>
        <taxon>Pseudomonadati</taxon>
        <taxon>Bacteroidota</taxon>
        <taxon>Flavobacteriia</taxon>
        <taxon>Flavobacteriales</taxon>
        <taxon>Flavobacteriaceae</taxon>
    </lineage>
</organism>
<feature type="coiled-coil region" evidence="1">
    <location>
        <begin position="748"/>
        <end position="778"/>
    </location>
</feature>
<dbReference type="Proteomes" id="UP000255317">
    <property type="component" value="Unassembled WGS sequence"/>
</dbReference>
<reference evidence="3 4" key="1">
    <citation type="submission" date="2018-07" db="EMBL/GenBank/DDBJ databases">
        <title>Genomic Encyclopedia of Type Strains, Phase IV (KMG-IV): sequencing the most valuable type-strain genomes for metagenomic binning, comparative biology and taxonomic classification.</title>
        <authorList>
            <person name="Goeker M."/>
        </authorList>
    </citation>
    <scope>NUCLEOTIDE SEQUENCE [LARGE SCALE GENOMIC DNA]</scope>
    <source>
        <strain evidence="3 4">DSM 101478</strain>
    </source>
</reference>
<name>A0A370QAR7_9FLAO</name>
<accession>A0A370QAR7</accession>
<proteinExistence type="predicted"/>
<evidence type="ECO:0000313" key="3">
    <source>
        <dbReference type="EMBL" id="RDK85471.1"/>
    </source>
</evidence>
<keyword evidence="1" id="KW-0175">Coiled coil</keyword>
<protein>
    <recommendedName>
        <fullName evidence="5">Outer membrane protein with beta-barrel domain</fullName>
    </recommendedName>
</protein>
<evidence type="ECO:0000313" key="4">
    <source>
        <dbReference type="Proteomes" id="UP000255317"/>
    </source>
</evidence>
<dbReference type="EMBL" id="QRAO01000003">
    <property type="protein sequence ID" value="RDK85471.1"/>
    <property type="molecule type" value="Genomic_DNA"/>
</dbReference>
<evidence type="ECO:0008006" key="5">
    <source>
        <dbReference type="Google" id="ProtNLM"/>
    </source>
</evidence>
<sequence>MKNRYRLLMVALLCTITVLAQRNAPVAGHAAQLTNLLKKDYSRLDPVTINITINQDRATVIGIIKNYIKEDTLLSKVNVKEKKDSIDDLRLEIKAQENKITQLTRKQVENNKDVLNQIKEERDSLLTNLNLIDSLLWDIHKTEMVKLQAIFKDNPYLVHLIELFIKKYNNIASKKLDTWAKENSFASIPKNLSFLTGDLAFGTLIDGMSKFLIKRAKEELTVYILEETEKKLSAAERDTLNILNELMLVMPKTSEYLKNFQPDVYSQETLNDVKQYVNADIEQLLHNIPRLEESLRFKGIINGNESLKICFQALRLIPQLSKVEHPIDYYEILKNNLLLSEYQIDREIVDILETAAMLTYSLTAIDGNQTKLVTTKFITTYSQEEHFLMGYIGLLNQQHLKYFNIEYKNSVKEIMDTIPPNKLEEKKIEIQNIVRTIFKIVENAERLYQNASEIKQKSEESEEQISPEVVYQYIEDFLVMFEDAKKASIYLIEIKNGRVASIYQNSFSNFFKTARITNEIALDLQRKRYAKAIISAIKIPLSLNNSNNENIRGYETTYKLINFYDDLANATDAESAEKAIEAFVLPRGSYKMKRKFITPIMLNAYPGFLGGIELSNVENNKTSGYVGITAPVGISLGLGKFGLFTSIIDIAAPTRLRLDSSKDTKTLSDYTFNNIFAPGLYFTYSFGNSPLVLYVGAQYGPELGFTEDLNGNIATTNTEVFRIGAGVTVDIPLLTLYRKPKQFKTLKANSNKEQLRILRKEKKRIEKSIERLKDETQKN</sequence>
<evidence type="ECO:0000256" key="1">
    <source>
        <dbReference type="SAM" id="Coils"/>
    </source>
</evidence>
<feature type="chain" id="PRO_5016595787" description="Outer membrane protein with beta-barrel domain" evidence="2">
    <location>
        <begin position="21"/>
        <end position="779"/>
    </location>
</feature>
<dbReference type="AlphaFoldDB" id="A0A370QAR7"/>
<evidence type="ECO:0000256" key="2">
    <source>
        <dbReference type="SAM" id="SignalP"/>
    </source>
</evidence>
<comment type="caution">
    <text evidence="3">The sequence shown here is derived from an EMBL/GenBank/DDBJ whole genome shotgun (WGS) entry which is preliminary data.</text>
</comment>